<gene>
    <name evidence="3" type="ORF">HZZ05_07525</name>
</gene>
<dbReference type="InterPro" id="IPR021373">
    <property type="entry name" value="DUF2993"/>
</dbReference>
<feature type="transmembrane region" description="Helical" evidence="2">
    <location>
        <begin position="78"/>
        <end position="99"/>
    </location>
</feature>
<dbReference type="Pfam" id="PF11209">
    <property type="entry name" value="LmeA"/>
    <property type="match status" value="1"/>
</dbReference>
<proteinExistence type="predicted"/>
<evidence type="ECO:0000313" key="3">
    <source>
        <dbReference type="EMBL" id="NYS69367.1"/>
    </source>
</evidence>
<dbReference type="Proteomes" id="UP000572528">
    <property type="component" value="Unassembled WGS sequence"/>
</dbReference>
<feature type="region of interest" description="Disordered" evidence="1">
    <location>
        <begin position="1"/>
        <end position="45"/>
    </location>
</feature>
<accession>A0A853EJ29</accession>
<keyword evidence="2" id="KW-0812">Transmembrane</keyword>
<keyword evidence="2" id="KW-0472">Membrane</keyword>
<evidence type="ECO:0000256" key="2">
    <source>
        <dbReference type="SAM" id="Phobius"/>
    </source>
</evidence>
<organism evidence="3 4">
    <name type="scientific">Actinomyces bowdenii</name>
    <dbReference type="NCBI Taxonomy" id="131109"/>
    <lineage>
        <taxon>Bacteria</taxon>
        <taxon>Bacillati</taxon>
        <taxon>Actinomycetota</taxon>
        <taxon>Actinomycetes</taxon>
        <taxon>Actinomycetales</taxon>
        <taxon>Actinomycetaceae</taxon>
        <taxon>Actinomyces</taxon>
    </lineage>
</organism>
<keyword evidence="2" id="KW-1133">Transmembrane helix</keyword>
<feature type="compositionally biased region" description="Low complexity" evidence="1">
    <location>
        <begin position="19"/>
        <end position="33"/>
    </location>
</feature>
<reference evidence="3 4" key="1">
    <citation type="submission" date="2020-07" db="EMBL/GenBank/DDBJ databases">
        <title>MOT database genomes.</title>
        <authorList>
            <person name="Joseph S."/>
            <person name="Aduse-Opoku J."/>
            <person name="Hashim A."/>
            <person name="Wade W."/>
            <person name="Curtis M."/>
        </authorList>
    </citation>
    <scope>NUCLEOTIDE SEQUENCE [LARGE SCALE GENOMIC DNA]</scope>
    <source>
        <strain evidence="3 4">WMus004</strain>
    </source>
</reference>
<dbReference type="EMBL" id="JACBXV010000092">
    <property type="protein sequence ID" value="NYS69367.1"/>
    <property type="molecule type" value="Genomic_DNA"/>
</dbReference>
<comment type="caution">
    <text evidence="3">The sequence shown here is derived from an EMBL/GenBank/DDBJ whole genome shotgun (WGS) entry which is preliminary data.</text>
</comment>
<dbReference type="RefSeq" id="WP_179900650.1">
    <property type="nucleotide sequence ID" value="NZ_JACBXV010000092.1"/>
</dbReference>
<sequence length="329" mass="33641">MRTEELRDEGPGAGSGREAVTSPPASAWTATAPDRIEPGSHETEDGRLNLDALVADSPDSGEDVAAQVAGRRRRRGPLAVVLVILLVLGAALAGGAVWAEYYARERISTAVQDGLSGLSQDARVSTEGILLPQLAGGALRRVDVEASKLSLGPVLGVLSGKPSLGPEAELAFDDFDASMTQVGTSSPHRAGTITMSGTLDWETVSILLQASSQGLEGATASAGTVGASAQEPGTMSIATSHYGVNASVEAAPSVTPEGNLLLTVESASVGSQVSADVPAEWLGYVGLDSTETEVPMSLLPQGVRLSSAVVTAEGLRLTFEGRDVSLSQL</sequence>
<protein>
    <submittedName>
        <fullName evidence="3">DUF2993 domain-containing protein</fullName>
    </submittedName>
</protein>
<feature type="compositionally biased region" description="Basic and acidic residues" evidence="1">
    <location>
        <begin position="34"/>
        <end position="45"/>
    </location>
</feature>
<feature type="compositionally biased region" description="Basic and acidic residues" evidence="1">
    <location>
        <begin position="1"/>
        <end position="10"/>
    </location>
</feature>
<name>A0A853EJ29_9ACTO</name>
<evidence type="ECO:0000313" key="4">
    <source>
        <dbReference type="Proteomes" id="UP000572528"/>
    </source>
</evidence>
<dbReference type="AlphaFoldDB" id="A0A853EJ29"/>
<evidence type="ECO:0000256" key="1">
    <source>
        <dbReference type="SAM" id="MobiDB-lite"/>
    </source>
</evidence>